<proteinExistence type="inferred from homology"/>
<evidence type="ECO:0000256" key="3">
    <source>
        <dbReference type="PIRSR" id="PIRSR001235-1"/>
    </source>
</evidence>
<dbReference type="Gene3D" id="3.40.630.10">
    <property type="entry name" value="Zn peptidases"/>
    <property type="match status" value="1"/>
</dbReference>
<feature type="binding site" evidence="3">
    <location>
        <position position="201"/>
    </location>
    <ligand>
        <name>Zn(2+)</name>
        <dbReference type="ChEBI" id="CHEBI:29105"/>
        <label>1</label>
    </ligand>
</feature>
<comment type="cofactor">
    <cofactor evidence="3">
        <name>Zn(2+)</name>
        <dbReference type="ChEBI" id="CHEBI:29105"/>
    </cofactor>
    <text evidence="3">Binds 2 Zn(2+) ions per subunit.</text>
</comment>
<sequence>MDCGEEGDMKIQLKEYLVRSERFLASVRDLASIGATAGGGVHRLALSPDDIRARKQMVEWMEEAGLTVSVDDMGNLYGLRPGRNPGPPILFGSHVDTVPFGGRFDGAYGVLAGLEVMRVLHEHGVETEHPLGLAIFTNEEGARFQPAMMGSSVAVGKWPVEEAYAVRDQEGIAFGDALQASGFLGERRNRISRPLCYVELHIEQGPVLEAAGKTIGIVQGIVAQSWHEVVLEGEANHAGTTPPSRRRDPLVAAARWIAYVHEMAESSEGALLVTCGRIAAEPGAVNVIPRKVAFTVDLRSADEVRLRKAEEQMFAWGDDLCRRAGVEKAVRRLHWAPYTPFASGIRELIRESCLRRGYTFLEMPSGAGHDAQHLAGVCETGMIFVPSREGKSHCEEEFSADGDLVKGAQVLLDTVLGLDRTR</sequence>
<evidence type="ECO:0000313" key="5">
    <source>
        <dbReference type="EMBL" id="ATY85897.1"/>
    </source>
</evidence>
<dbReference type="Pfam" id="PF01546">
    <property type="entry name" value="Peptidase_M20"/>
    <property type="match status" value="1"/>
</dbReference>
<dbReference type="InterPro" id="IPR001261">
    <property type="entry name" value="ArgE/DapE_CS"/>
</dbReference>
<accession>A0A2K8NAQ7</accession>
<evidence type="ECO:0000256" key="2">
    <source>
        <dbReference type="ARBA" id="ARBA00022801"/>
    </source>
</evidence>
<keyword evidence="3" id="KW-0862">Zinc</keyword>
<dbReference type="InterPro" id="IPR002933">
    <property type="entry name" value="Peptidase_M20"/>
</dbReference>
<dbReference type="KEGG" id="kyr:CVV65_13990"/>
<keyword evidence="3" id="KW-0479">Metal-binding</keyword>
<dbReference type="InterPro" id="IPR010158">
    <property type="entry name" value="Amidase_Cbmase"/>
</dbReference>
<dbReference type="PANTHER" id="PTHR32494:SF5">
    <property type="entry name" value="ALLANTOATE AMIDOHYDROLASE"/>
    <property type="match status" value="1"/>
</dbReference>
<dbReference type="GO" id="GO:0046872">
    <property type="term" value="F:metal ion binding"/>
    <property type="evidence" value="ECO:0007669"/>
    <property type="project" value="UniProtKB-KW"/>
</dbReference>
<keyword evidence="6" id="KW-1185">Reference proteome</keyword>
<dbReference type="NCBIfam" id="NF006771">
    <property type="entry name" value="PRK09290.1-5"/>
    <property type="match status" value="1"/>
</dbReference>
<evidence type="ECO:0000256" key="1">
    <source>
        <dbReference type="ARBA" id="ARBA00006153"/>
    </source>
</evidence>
<dbReference type="AlphaFoldDB" id="A0A2K8NAQ7"/>
<feature type="binding site" evidence="3">
    <location>
        <position position="94"/>
    </location>
    <ligand>
        <name>Zn(2+)</name>
        <dbReference type="ChEBI" id="CHEBI:29105"/>
        <label>1</label>
    </ligand>
</feature>
<dbReference type="GO" id="GO:0016813">
    <property type="term" value="F:hydrolase activity, acting on carbon-nitrogen (but not peptide) bonds, in linear amidines"/>
    <property type="evidence" value="ECO:0007669"/>
    <property type="project" value="InterPro"/>
</dbReference>
<name>A0A2K8NAQ7_9BACL</name>
<evidence type="ECO:0000313" key="6">
    <source>
        <dbReference type="Proteomes" id="UP000231932"/>
    </source>
</evidence>
<organism evidence="5 6">
    <name type="scientific">Kyrpidia spormannii</name>
    <dbReference type="NCBI Taxonomy" id="2055160"/>
    <lineage>
        <taxon>Bacteria</taxon>
        <taxon>Bacillati</taxon>
        <taxon>Bacillota</taxon>
        <taxon>Bacilli</taxon>
        <taxon>Bacillales</taxon>
        <taxon>Alicyclobacillaceae</taxon>
        <taxon>Kyrpidia</taxon>
    </lineage>
</organism>
<dbReference type="CDD" id="cd03884">
    <property type="entry name" value="M20_bAS"/>
    <property type="match status" value="1"/>
</dbReference>
<dbReference type="PROSITE" id="PS00758">
    <property type="entry name" value="ARGE_DAPE_CPG2_1"/>
    <property type="match status" value="1"/>
</dbReference>
<evidence type="ECO:0000259" key="4">
    <source>
        <dbReference type="Pfam" id="PF07687"/>
    </source>
</evidence>
<dbReference type="SUPFAM" id="SSF53187">
    <property type="entry name" value="Zn-dependent exopeptidases"/>
    <property type="match status" value="1"/>
</dbReference>
<feature type="binding site" evidence="3">
    <location>
        <position position="393"/>
    </location>
    <ligand>
        <name>Zn(2+)</name>
        <dbReference type="ChEBI" id="CHEBI:29105"/>
        <label>2</label>
    </ligand>
</feature>
<dbReference type="InterPro" id="IPR011650">
    <property type="entry name" value="Peptidase_M20_dimer"/>
</dbReference>
<feature type="binding site" evidence="3">
    <location>
        <position position="105"/>
    </location>
    <ligand>
        <name>Zn(2+)</name>
        <dbReference type="ChEBI" id="CHEBI:29105"/>
        <label>1</label>
    </ligand>
</feature>
<feature type="domain" description="Peptidase M20 dimerisation" evidence="4">
    <location>
        <begin position="228"/>
        <end position="316"/>
    </location>
</feature>
<protein>
    <submittedName>
        <fullName evidence="5">Zn-dependent hydrolase</fullName>
    </submittedName>
</protein>
<dbReference type="Proteomes" id="UP000231932">
    <property type="component" value="Chromosome"/>
</dbReference>
<dbReference type="PIRSF" id="PIRSF001235">
    <property type="entry name" value="Amidase_carbamoylase"/>
    <property type="match status" value="1"/>
</dbReference>
<dbReference type="NCBIfam" id="TIGR01879">
    <property type="entry name" value="hydantase"/>
    <property type="match status" value="1"/>
</dbReference>
<dbReference type="Pfam" id="PF07687">
    <property type="entry name" value="M20_dimer"/>
    <property type="match status" value="1"/>
</dbReference>
<dbReference type="InterPro" id="IPR036264">
    <property type="entry name" value="Bact_exopeptidase_dim_dom"/>
</dbReference>
<keyword evidence="2 5" id="KW-0378">Hydrolase</keyword>
<reference evidence="6" key="1">
    <citation type="submission" date="2017-11" db="EMBL/GenBank/DDBJ databases">
        <title>Complete Genome Sequence of Kyrpidia sp. Strain EA-1, a thermophilic, hydrogen-oxidizing Bacterium, isolated from the Azores.</title>
        <authorList>
            <person name="Reiner J.E."/>
            <person name="Lapp C.J."/>
            <person name="Bunk B."/>
            <person name="Gescher J."/>
        </authorList>
    </citation>
    <scope>NUCLEOTIDE SEQUENCE [LARGE SCALE GENOMIC DNA]</scope>
    <source>
        <strain evidence="6">EA-1</strain>
    </source>
</reference>
<comment type="similarity">
    <text evidence="1">Belongs to the peptidase M20 family.</text>
</comment>
<feature type="binding site" evidence="3">
    <location>
        <position position="140"/>
    </location>
    <ligand>
        <name>Zn(2+)</name>
        <dbReference type="ChEBI" id="CHEBI:29105"/>
        <label>2</label>
    </ligand>
</feature>
<dbReference type="EMBL" id="CP024955">
    <property type="protein sequence ID" value="ATY85897.1"/>
    <property type="molecule type" value="Genomic_DNA"/>
</dbReference>
<dbReference type="PANTHER" id="PTHR32494">
    <property type="entry name" value="ALLANTOATE DEIMINASE-RELATED"/>
    <property type="match status" value="1"/>
</dbReference>
<feature type="binding site" evidence="3">
    <location>
        <position position="105"/>
    </location>
    <ligand>
        <name>Zn(2+)</name>
        <dbReference type="ChEBI" id="CHEBI:29105"/>
        <label>2</label>
    </ligand>
</feature>
<gene>
    <name evidence="5" type="ORF">CVV65_13990</name>
</gene>
<dbReference type="Gene3D" id="3.30.70.360">
    <property type="match status" value="1"/>
</dbReference>
<dbReference type="SUPFAM" id="SSF55031">
    <property type="entry name" value="Bacterial exopeptidase dimerisation domain"/>
    <property type="match status" value="1"/>
</dbReference>